<name>A0A1Y0D9L4_9GAMM</name>
<evidence type="ECO:0000256" key="2">
    <source>
        <dbReference type="ARBA" id="ARBA00022475"/>
    </source>
</evidence>
<dbReference type="Gene3D" id="3.90.550.10">
    <property type="entry name" value="Spore Coat Polysaccharide Biosynthesis Protein SpsA, Chain A"/>
    <property type="match status" value="1"/>
</dbReference>
<dbReference type="PANTHER" id="PTHR43646:SF2">
    <property type="entry name" value="GLYCOSYLTRANSFERASE 2-LIKE DOMAIN-CONTAINING PROTEIN"/>
    <property type="match status" value="1"/>
</dbReference>
<sequence>MPMLNEAKALPSTLAALTNQKSHIELIVVDGGSSDQSVAIAQQQGVKVLSSTAGRARQMNLGAEHAQGEYLLFLHADTGLPEHFESLISKALALHQWGRFDVAISGQHPMLKVISFMMNWRSRWSGIATGDQALFMRRTAFVAVGGFPEQDLMEDIALSQRLKRVGWPACLRQKVLTSGRRWQQNGVWRTIFLMWRLRFAYWRGTCPSQLARRYR</sequence>
<evidence type="ECO:0000313" key="7">
    <source>
        <dbReference type="EMBL" id="ART83887.1"/>
    </source>
</evidence>
<keyword evidence="5" id="KW-0472">Membrane</keyword>
<gene>
    <name evidence="7" type="ORF">CBP31_01415</name>
</gene>
<dbReference type="OrthoDB" id="5291101at2"/>
<dbReference type="Pfam" id="PF00535">
    <property type="entry name" value="Glycos_transf_2"/>
    <property type="match status" value="1"/>
</dbReference>
<dbReference type="CDD" id="cd02522">
    <property type="entry name" value="GT_2_like_a"/>
    <property type="match status" value="1"/>
</dbReference>
<keyword evidence="8" id="KW-1185">Reference proteome</keyword>
<dbReference type="PANTHER" id="PTHR43646">
    <property type="entry name" value="GLYCOSYLTRANSFERASE"/>
    <property type="match status" value="1"/>
</dbReference>
<comment type="subcellular location">
    <subcellularLocation>
        <location evidence="1">Cell membrane</location>
    </subcellularLocation>
</comment>
<evidence type="ECO:0000259" key="6">
    <source>
        <dbReference type="Pfam" id="PF00535"/>
    </source>
</evidence>
<evidence type="ECO:0000256" key="1">
    <source>
        <dbReference type="ARBA" id="ARBA00004236"/>
    </source>
</evidence>
<proteinExistence type="predicted"/>
<evidence type="ECO:0000256" key="5">
    <source>
        <dbReference type="ARBA" id="ARBA00023136"/>
    </source>
</evidence>
<dbReference type="NCBIfam" id="TIGR04283">
    <property type="entry name" value="glyco_like_mftF"/>
    <property type="match status" value="1"/>
</dbReference>
<dbReference type="KEGG" id="opf:CBP31_01415"/>
<evidence type="ECO:0000313" key="8">
    <source>
        <dbReference type="Proteomes" id="UP000243937"/>
    </source>
</evidence>
<dbReference type="Proteomes" id="UP000243937">
    <property type="component" value="Chromosome"/>
</dbReference>
<dbReference type="InterPro" id="IPR029044">
    <property type="entry name" value="Nucleotide-diphossugar_trans"/>
</dbReference>
<dbReference type="InterPro" id="IPR026461">
    <property type="entry name" value="Trfase_2_rSAM/seldom_assoc"/>
</dbReference>
<dbReference type="GO" id="GO:0005886">
    <property type="term" value="C:plasma membrane"/>
    <property type="evidence" value="ECO:0007669"/>
    <property type="project" value="UniProtKB-SubCell"/>
</dbReference>
<dbReference type="GO" id="GO:0016757">
    <property type="term" value="F:glycosyltransferase activity"/>
    <property type="evidence" value="ECO:0007669"/>
    <property type="project" value="UniProtKB-KW"/>
</dbReference>
<keyword evidence="3" id="KW-0328">Glycosyltransferase</keyword>
<dbReference type="EMBL" id="CP021377">
    <property type="protein sequence ID" value="ART83887.1"/>
    <property type="molecule type" value="Genomic_DNA"/>
</dbReference>
<protein>
    <submittedName>
        <fullName evidence="7">Glycosyl transferase</fullName>
    </submittedName>
</protein>
<dbReference type="InterPro" id="IPR001173">
    <property type="entry name" value="Glyco_trans_2-like"/>
</dbReference>
<evidence type="ECO:0000256" key="4">
    <source>
        <dbReference type="ARBA" id="ARBA00022679"/>
    </source>
</evidence>
<organism evidence="7 8">
    <name type="scientific">Oceanisphaera profunda</name>
    <dbReference type="NCBI Taxonomy" id="1416627"/>
    <lineage>
        <taxon>Bacteria</taxon>
        <taxon>Pseudomonadati</taxon>
        <taxon>Pseudomonadota</taxon>
        <taxon>Gammaproteobacteria</taxon>
        <taxon>Aeromonadales</taxon>
        <taxon>Aeromonadaceae</taxon>
        <taxon>Oceanisphaera</taxon>
    </lineage>
</organism>
<reference evidence="7 8" key="1">
    <citation type="journal article" date="2014" name="Int. J. Syst. Evol. Microbiol.">
        <title>Oceanisphaera profunda sp. nov., a marine bacterium isolated from deep-sea sediment, and emended description of the genus Oceanisphaera.</title>
        <authorList>
            <person name="Xu Z."/>
            <person name="Zhang X.Y."/>
            <person name="Su H.N."/>
            <person name="Yu Z.C."/>
            <person name="Liu C."/>
            <person name="Li H."/>
            <person name="Chen X.L."/>
            <person name="Song X.Y."/>
            <person name="Xie B.B."/>
            <person name="Qin Q.L."/>
            <person name="Zhou B.C."/>
            <person name="Shi M."/>
            <person name="Huang Y."/>
            <person name="Zhang Y.Z."/>
        </authorList>
    </citation>
    <scope>NUCLEOTIDE SEQUENCE [LARGE SCALE GENOMIC DNA]</scope>
    <source>
        <strain evidence="7 8">SM1222</strain>
    </source>
</reference>
<keyword evidence="4 7" id="KW-0808">Transferase</keyword>
<accession>A0A1Y0D9L4</accession>
<dbReference type="SUPFAM" id="SSF53448">
    <property type="entry name" value="Nucleotide-diphospho-sugar transferases"/>
    <property type="match status" value="1"/>
</dbReference>
<dbReference type="AlphaFoldDB" id="A0A1Y0D9L4"/>
<evidence type="ECO:0000256" key="3">
    <source>
        <dbReference type="ARBA" id="ARBA00022676"/>
    </source>
</evidence>
<feature type="domain" description="Glycosyltransferase 2-like" evidence="6">
    <location>
        <begin position="1"/>
        <end position="93"/>
    </location>
</feature>
<keyword evidence="2" id="KW-1003">Cell membrane</keyword>